<evidence type="ECO:0000256" key="3">
    <source>
        <dbReference type="ARBA" id="ARBA00022989"/>
    </source>
</evidence>
<accession>A0A6S6TKW0</accession>
<comment type="subcellular location">
    <subcellularLocation>
        <location evidence="1">Endomembrane system</location>
        <topology evidence="1">Multi-pass membrane protein</topology>
    </subcellularLocation>
</comment>
<dbReference type="EMBL" id="CACVAT010000257">
    <property type="protein sequence ID" value="CAA6816313.1"/>
    <property type="molecule type" value="Genomic_DNA"/>
</dbReference>
<name>A0A6S6TKW0_9GAMM</name>
<evidence type="ECO:0000259" key="5">
    <source>
        <dbReference type="Pfam" id="PF06803"/>
    </source>
</evidence>
<dbReference type="InterPro" id="IPR016983">
    <property type="entry name" value="UCP031804"/>
</dbReference>
<dbReference type="GO" id="GO:0012505">
    <property type="term" value="C:endomembrane system"/>
    <property type="evidence" value="ECO:0007669"/>
    <property type="project" value="UniProtKB-SubCell"/>
</dbReference>
<gene>
    <name evidence="6" type="ORF">HELGO_WM14140</name>
</gene>
<organism evidence="6">
    <name type="scientific">uncultured Thiotrichaceae bacterium</name>
    <dbReference type="NCBI Taxonomy" id="298394"/>
    <lineage>
        <taxon>Bacteria</taxon>
        <taxon>Pseudomonadati</taxon>
        <taxon>Pseudomonadota</taxon>
        <taxon>Gammaproteobacteria</taxon>
        <taxon>Thiotrichales</taxon>
        <taxon>Thiotrichaceae</taxon>
        <taxon>environmental samples</taxon>
    </lineage>
</organism>
<evidence type="ECO:0000313" key="6">
    <source>
        <dbReference type="EMBL" id="CAA6816313.1"/>
    </source>
</evidence>
<protein>
    <recommendedName>
        <fullName evidence="5">DUF1232 domain-containing protein</fullName>
    </recommendedName>
</protein>
<keyword evidence="3" id="KW-1133">Transmembrane helix</keyword>
<keyword evidence="4" id="KW-0472">Membrane</keyword>
<dbReference type="AlphaFoldDB" id="A0A6S6TKW0"/>
<dbReference type="PIRSF" id="PIRSF031804">
    <property type="entry name" value="UCP031804"/>
    <property type="match status" value="1"/>
</dbReference>
<sequence length="115" mass="12808">MSDQQYDEALFWKKLKQYAVVAGREVVEIALKLYYCMKDPDTPKWARTVIGGSLLYFVVPVDAVPDLLPGGYVDDFGALSAVLMAVAAHIKEDHVEQAKTKAIQWFGNGDTARKD</sequence>
<evidence type="ECO:0000256" key="4">
    <source>
        <dbReference type="ARBA" id="ARBA00023136"/>
    </source>
</evidence>
<keyword evidence="2" id="KW-0812">Transmembrane</keyword>
<evidence type="ECO:0000256" key="1">
    <source>
        <dbReference type="ARBA" id="ARBA00004127"/>
    </source>
</evidence>
<proteinExistence type="predicted"/>
<dbReference type="Pfam" id="PF06803">
    <property type="entry name" value="DUF1232"/>
    <property type="match status" value="1"/>
</dbReference>
<dbReference type="InterPro" id="IPR010652">
    <property type="entry name" value="DUF1232"/>
</dbReference>
<feature type="domain" description="DUF1232" evidence="5">
    <location>
        <begin position="46"/>
        <end position="80"/>
    </location>
</feature>
<reference evidence="6" key="1">
    <citation type="submission" date="2020-01" db="EMBL/GenBank/DDBJ databases">
        <authorList>
            <person name="Meier V. D."/>
            <person name="Meier V D."/>
        </authorList>
    </citation>
    <scope>NUCLEOTIDE SEQUENCE</scope>
    <source>
        <strain evidence="6">HLG_WM_MAG_09</strain>
    </source>
</reference>
<evidence type="ECO:0000256" key="2">
    <source>
        <dbReference type="ARBA" id="ARBA00022692"/>
    </source>
</evidence>